<accession>A0A8J4YIB9</accession>
<dbReference type="Proteomes" id="UP000770661">
    <property type="component" value="Unassembled WGS sequence"/>
</dbReference>
<evidence type="ECO:0000313" key="2">
    <source>
        <dbReference type="Proteomes" id="UP000770661"/>
    </source>
</evidence>
<organism evidence="1 2">
    <name type="scientific">Chionoecetes opilio</name>
    <name type="common">Atlantic snow crab</name>
    <name type="synonym">Cancer opilio</name>
    <dbReference type="NCBI Taxonomy" id="41210"/>
    <lineage>
        <taxon>Eukaryota</taxon>
        <taxon>Metazoa</taxon>
        <taxon>Ecdysozoa</taxon>
        <taxon>Arthropoda</taxon>
        <taxon>Crustacea</taxon>
        <taxon>Multicrustacea</taxon>
        <taxon>Malacostraca</taxon>
        <taxon>Eumalacostraca</taxon>
        <taxon>Eucarida</taxon>
        <taxon>Decapoda</taxon>
        <taxon>Pleocyemata</taxon>
        <taxon>Brachyura</taxon>
        <taxon>Eubrachyura</taxon>
        <taxon>Majoidea</taxon>
        <taxon>Majidae</taxon>
        <taxon>Chionoecetes</taxon>
    </lineage>
</organism>
<name>A0A8J4YIB9_CHIOP</name>
<gene>
    <name evidence="1" type="ORF">GWK47_006161</name>
</gene>
<reference evidence="1" key="1">
    <citation type="submission" date="2020-07" db="EMBL/GenBank/DDBJ databases">
        <title>The High-quality genome of the commercially important snow crab, Chionoecetes opilio.</title>
        <authorList>
            <person name="Jeong J.-H."/>
            <person name="Ryu S."/>
        </authorList>
    </citation>
    <scope>NUCLEOTIDE SEQUENCE</scope>
    <source>
        <strain evidence="1">MADBK_172401_WGS</strain>
        <tissue evidence="1">Digestive gland</tissue>
    </source>
</reference>
<dbReference type="AlphaFoldDB" id="A0A8J4YIB9"/>
<comment type="caution">
    <text evidence="1">The sequence shown here is derived from an EMBL/GenBank/DDBJ whole genome shotgun (WGS) entry which is preliminary data.</text>
</comment>
<sequence length="177" mass="19675">MEKLYLMNKERVLTENAILVFGINTEKLLGVPKLLSGTGKAIATAVSAALEEWDISENVSALSFDTTASNTGHLWGHVSFWSRNSAAVFCISRVVTTSLSLGCRGKAYVECMGPSSGPDITLFSRFKQKWKDISQDDYSPLSDLPPSLYEKRDDPIVAGKHHLVKHQPRDDYRELWG</sequence>
<keyword evidence="2" id="KW-1185">Reference proteome</keyword>
<dbReference type="EMBL" id="JACEEZ010010292">
    <property type="protein sequence ID" value="KAG0721910.1"/>
    <property type="molecule type" value="Genomic_DNA"/>
</dbReference>
<dbReference type="OrthoDB" id="6626714at2759"/>
<protein>
    <submittedName>
        <fullName evidence="1">Uncharacterized protein</fullName>
    </submittedName>
</protein>
<evidence type="ECO:0000313" key="1">
    <source>
        <dbReference type="EMBL" id="KAG0721910.1"/>
    </source>
</evidence>
<proteinExistence type="predicted"/>